<feature type="transmembrane region" description="Helical" evidence="2">
    <location>
        <begin position="340"/>
        <end position="359"/>
    </location>
</feature>
<feature type="compositionally biased region" description="Basic and acidic residues" evidence="1">
    <location>
        <begin position="1"/>
        <end position="12"/>
    </location>
</feature>
<evidence type="ECO:0000256" key="2">
    <source>
        <dbReference type="SAM" id="Phobius"/>
    </source>
</evidence>
<sequence length="360" mass="41054">MPCQDKLYEKQKASWSSRGHPEDEDEVTSSSDDSADETLNCSYSNRLHVTGKKAKDDEKEKEKEKEKSKDKDNDTVKENAKAKENSIHANTIREKHYVIPDVYVWNDSVSCDHDETCDSLKTCIPICAMDFLFVAPSWYTYFHAYIFYICTLMIADTCNRVEIWDISDVLLSVSLPKIPALSSGFSNTIPGESTLPIVENPHKLTVDQILINLGLSEYVSRFQIEKIDNDSLWQLTNEDMRLLGMRIGERRKLLNYLSGVQQRLYNPSASVLSDDDEERSEIMQITASPSHDPVQDLFSDLAKFIEFRSVSSDPSCKDQCWKAARFFQERCEKFGAETRFVQGLIVTAVYLIVFLSSGIV</sequence>
<dbReference type="EMBL" id="ASPP01027808">
    <property type="protein sequence ID" value="ETO05749.1"/>
    <property type="molecule type" value="Genomic_DNA"/>
</dbReference>
<dbReference type="SMART" id="SM00454">
    <property type="entry name" value="SAM"/>
    <property type="match status" value="1"/>
</dbReference>
<keyword evidence="5" id="KW-1185">Reference proteome</keyword>
<dbReference type="InterPro" id="IPR013761">
    <property type="entry name" value="SAM/pointed_sf"/>
</dbReference>
<keyword evidence="2" id="KW-0472">Membrane</keyword>
<dbReference type="Gene3D" id="1.10.150.50">
    <property type="entry name" value="Transcription Factor, Ets-1"/>
    <property type="match status" value="1"/>
</dbReference>
<feature type="domain" description="SAM" evidence="3">
    <location>
        <begin position="198"/>
        <end position="263"/>
    </location>
</feature>
<dbReference type="Pfam" id="PF00536">
    <property type="entry name" value="SAM_1"/>
    <property type="match status" value="1"/>
</dbReference>
<proteinExistence type="predicted"/>
<evidence type="ECO:0000313" key="5">
    <source>
        <dbReference type="Proteomes" id="UP000023152"/>
    </source>
</evidence>
<dbReference type="AlphaFoldDB" id="X6LVU6"/>
<evidence type="ECO:0000313" key="4">
    <source>
        <dbReference type="EMBL" id="ETO05749.1"/>
    </source>
</evidence>
<dbReference type="InterPro" id="IPR001660">
    <property type="entry name" value="SAM"/>
</dbReference>
<gene>
    <name evidence="4" type="ORF">RFI_31644</name>
</gene>
<organism evidence="4 5">
    <name type="scientific">Reticulomyxa filosa</name>
    <dbReference type="NCBI Taxonomy" id="46433"/>
    <lineage>
        <taxon>Eukaryota</taxon>
        <taxon>Sar</taxon>
        <taxon>Rhizaria</taxon>
        <taxon>Retaria</taxon>
        <taxon>Foraminifera</taxon>
        <taxon>Monothalamids</taxon>
        <taxon>Reticulomyxidae</taxon>
        <taxon>Reticulomyxa</taxon>
    </lineage>
</organism>
<keyword evidence="2" id="KW-0812">Transmembrane</keyword>
<protein>
    <submittedName>
        <fullName evidence="4">Sec23-interacting protein</fullName>
    </submittedName>
</protein>
<comment type="caution">
    <text evidence="4">The sequence shown here is derived from an EMBL/GenBank/DDBJ whole genome shotgun (WGS) entry which is preliminary data.</text>
</comment>
<dbReference type="Gene3D" id="3.40.630.10">
    <property type="entry name" value="Zn peptidases"/>
    <property type="match status" value="1"/>
</dbReference>
<dbReference type="Proteomes" id="UP000023152">
    <property type="component" value="Unassembled WGS sequence"/>
</dbReference>
<name>X6LVU6_RETFI</name>
<evidence type="ECO:0000256" key="1">
    <source>
        <dbReference type="SAM" id="MobiDB-lite"/>
    </source>
</evidence>
<reference evidence="4 5" key="1">
    <citation type="journal article" date="2013" name="Curr. Biol.">
        <title>The Genome of the Foraminiferan Reticulomyxa filosa.</title>
        <authorList>
            <person name="Glockner G."/>
            <person name="Hulsmann N."/>
            <person name="Schleicher M."/>
            <person name="Noegel A.A."/>
            <person name="Eichinger L."/>
            <person name="Gallinger C."/>
            <person name="Pawlowski J."/>
            <person name="Sierra R."/>
            <person name="Euteneuer U."/>
            <person name="Pillet L."/>
            <person name="Moustafa A."/>
            <person name="Platzer M."/>
            <person name="Groth M."/>
            <person name="Szafranski K."/>
            <person name="Schliwa M."/>
        </authorList>
    </citation>
    <scope>NUCLEOTIDE SEQUENCE [LARGE SCALE GENOMIC DNA]</scope>
</reference>
<evidence type="ECO:0000259" key="3">
    <source>
        <dbReference type="SMART" id="SM00454"/>
    </source>
</evidence>
<dbReference type="OrthoDB" id="76949at2759"/>
<feature type="compositionally biased region" description="Basic and acidic residues" evidence="1">
    <location>
        <begin position="53"/>
        <end position="83"/>
    </location>
</feature>
<accession>X6LVU6</accession>
<keyword evidence="2" id="KW-1133">Transmembrane helix</keyword>
<feature type="region of interest" description="Disordered" evidence="1">
    <location>
        <begin position="1"/>
        <end position="83"/>
    </location>
</feature>
<dbReference type="SUPFAM" id="SSF47769">
    <property type="entry name" value="SAM/Pointed domain"/>
    <property type="match status" value="1"/>
</dbReference>